<keyword evidence="1 2" id="KW-0456">Lyase</keyword>
<gene>
    <name evidence="5" type="ORF">CDEB00056_LOCUS6135</name>
</gene>
<comment type="similarity">
    <text evidence="2">Belongs to the metallo-dependent hydrolases superfamily.</text>
</comment>
<keyword evidence="2" id="KW-0210">Decarboxylase</keyword>
<dbReference type="InterPro" id="IPR032466">
    <property type="entry name" value="Metal_Hydrolase"/>
</dbReference>
<dbReference type="Pfam" id="PF04909">
    <property type="entry name" value="Amidohydro_2"/>
    <property type="match status" value="1"/>
</dbReference>
<evidence type="ECO:0000256" key="2">
    <source>
        <dbReference type="RuleBase" id="RU366045"/>
    </source>
</evidence>
<dbReference type="EMBL" id="HBIO01008075">
    <property type="protein sequence ID" value="CAE0461294.1"/>
    <property type="molecule type" value="Transcribed_RNA"/>
</dbReference>
<keyword evidence="3" id="KW-0732">Signal</keyword>
<dbReference type="SUPFAM" id="SSF51556">
    <property type="entry name" value="Metallo-dependent hydrolases"/>
    <property type="match status" value="1"/>
</dbReference>
<sequence>MISSSKLTVALVISLNIFILKTCLSFSPSPSTPLKKTPSSSVKLTSLNMKTIDSHLHIWGTAADAKGSYPYASADQTPPPSLIDTSSASSLLTQMEENGVDGALIVQPINYKYDHRYVADAIAEHPDKLKGMLLIDPSLNEEESLKRLDELILKGFVGVRYNPYLFEGDNKMRMSDNAAAKKVFHRCGELKVPVGVMCFKGMELHYEDIIALCESSPETVVILDHFGFAAVDNQEQFQMVLDLAKYNVIVKISALFRLNDEYPFDRVQKERFDKLLEVYGAERLMFGTDFPFVMDQDFGYKGAVELVRSWTAGDETVTNAVMGGTAERLFGAWGGR</sequence>
<dbReference type="Gene3D" id="3.20.20.140">
    <property type="entry name" value="Metal-dependent hydrolases"/>
    <property type="match status" value="1"/>
</dbReference>
<reference evidence="5" key="1">
    <citation type="submission" date="2021-01" db="EMBL/GenBank/DDBJ databases">
        <authorList>
            <person name="Corre E."/>
            <person name="Pelletier E."/>
            <person name="Niang G."/>
            <person name="Scheremetjew M."/>
            <person name="Finn R."/>
            <person name="Kale V."/>
            <person name="Holt S."/>
            <person name="Cochrane G."/>
            <person name="Meng A."/>
            <person name="Brown T."/>
            <person name="Cohen L."/>
        </authorList>
    </citation>
    <scope>NUCLEOTIDE SEQUENCE</scope>
    <source>
        <strain evidence="5">MM31A-1</strain>
    </source>
</reference>
<evidence type="ECO:0000313" key="5">
    <source>
        <dbReference type="EMBL" id="CAE0461294.1"/>
    </source>
</evidence>
<feature type="domain" description="Amidohydrolase-related" evidence="4">
    <location>
        <begin position="52"/>
        <end position="331"/>
    </location>
</feature>
<feature type="signal peptide" evidence="3">
    <location>
        <begin position="1"/>
        <end position="25"/>
    </location>
</feature>
<dbReference type="PANTHER" id="PTHR21240:SF19">
    <property type="entry name" value="CATALYTIC_ HYDROLASE"/>
    <property type="match status" value="1"/>
</dbReference>
<organism evidence="5">
    <name type="scientific">Chaetoceros debilis</name>
    <dbReference type="NCBI Taxonomy" id="122233"/>
    <lineage>
        <taxon>Eukaryota</taxon>
        <taxon>Sar</taxon>
        <taxon>Stramenopiles</taxon>
        <taxon>Ochrophyta</taxon>
        <taxon>Bacillariophyta</taxon>
        <taxon>Coscinodiscophyceae</taxon>
        <taxon>Chaetocerotophycidae</taxon>
        <taxon>Chaetocerotales</taxon>
        <taxon>Chaetocerotaceae</taxon>
        <taxon>Chaetoceros</taxon>
    </lineage>
</organism>
<evidence type="ECO:0000256" key="3">
    <source>
        <dbReference type="SAM" id="SignalP"/>
    </source>
</evidence>
<dbReference type="GO" id="GO:0016787">
    <property type="term" value="F:hydrolase activity"/>
    <property type="evidence" value="ECO:0007669"/>
    <property type="project" value="InterPro"/>
</dbReference>
<evidence type="ECO:0000259" key="4">
    <source>
        <dbReference type="Pfam" id="PF04909"/>
    </source>
</evidence>
<evidence type="ECO:0000256" key="1">
    <source>
        <dbReference type="ARBA" id="ARBA00023239"/>
    </source>
</evidence>
<dbReference type="PANTHER" id="PTHR21240">
    <property type="entry name" value="2-AMINO-3-CARBOXYLMUCONATE-6-SEMIALDEHYDE DECARBOXYLASE"/>
    <property type="match status" value="1"/>
</dbReference>
<protein>
    <recommendedName>
        <fullName evidence="4">Amidohydrolase-related domain-containing protein</fullName>
    </recommendedName>
</protein>
<dbReference type="AlphaFoldDB" id="A0A7S3PZY5"/>
<dbReference type="InterPro" id="IPR006680">
    <property type="entry name" value="Amidohydro-rel"/>
</dbReference>
<feature type="chain" id="PRO_5030884694" description="Amidohydrolase-related domain-containing protein" evidence="3">
    <location>
        <begin position="26"/>
        <end position="336"/>
    </location>
</feature>
<name>A0A7S3PZY5_9STRA</name>
<dbReference type="GO" id="GO:0016831">
    <property type="term" value="F:carboxy-lyase activity"/>
    <property type="evidence" value="ECO:0007669"/>
    <property type="project" value="UniProtKB-KW"/>
</dbReference>
<proteinExistence type="inferred from homology"/>
<accession>A0A7S3PZY5</accession>
<dbReference type="InterPro" id="IPR032465">
    <property type="entry name" value="ACMSD"/>
</dbReference>